<dbReference type="InterPro" id="IPR010351">
    <property type="entry name" value="DUF943"/>
</dbReference>
<dbReference type="Proteomes" id="UP001596230">
    <property type="component" value="Unassembled WGS sequence"/>
</dbReference>
<reference evidence="2" key="1">
    <citation type="journal article" date="2019" name="Int. J. Syst. Evol. Microbiol.">
        <title>The Global Catalogue of Microorganisms (GCM) 10K type strain sequencing project: providing services to taxonomists for standard genome sequencing and annotation.</title>
        <authorList>
            <consortium name="The Broad Institute Genomics Platform"/>
            <consortium name="The Broad Institute Genome Sequencing Center for Infectious Disease"/>
            <person name="Wu L."/>
            <person name="Ma J."/>
        </authorList>
    </citation>
    <scope>NUCLEOTIDE SEQUENCE [LARGE SCALE GENOMIC DNA]</scope>
    <source>
        <strain evidence="2">CGMCC 1.18518</strain>
    </source>
</reference>
<name>A0ABW1VUM1_9GAMM</name>
<sequence length="154" mass="18098">MLIKNKKFIFAVLLIGCVLAGYVLWLSLRPIGIVTVHQRNHYSDILVRDFPVTEKGRIHWWLKNRGMLTGKFDIPKPDENGFYSVIFWGFGEGYKETDGNDRLCFDDMKTEINCIDKNSLMMVVYSKNTGLYFRMSSGKYYLRDNGVMEKRRYE</sequence>
<accession>A0ABW1VUM1</accession>
<evidence type="ECO:0000313" key="1">
    <source>
        <dbReference type="EMBL" id="MFC6376993.1"/>
    </source>
</evidence>
<dbReference type="RefSeq" id="WP_385946354.1">
    <property type="nucleotide sequence ID" value="NZ_JBHSUB010000004.1"/>
</dbReference>
<proteinExistence type="predicted"/>
<dbReference type="EMBL" id="JBHSUB010000004">
    <property type="protein sequence ID" value="MFC6376993.1"/>
    <property type="molecule type" value="Genomic_DNA"/>
</dbReference>
<comment type="caution">
    <text evidence="1">The sequence shown here is derived from an EMBL/GenBank/DDBJ whole genome shotgun (WGS) entry which is preliminary data.</text>
</comment>
<protein>
    <submittedName>
        <fullName evidence="1">DUF943 family protein</fullName>
    </submittedName>
</protein>
<gene>
    <name evidence="1" type="ORF">ACFP9W_02575</name>
</gene>
<organism evidence="1 2">
    <name type="scientific">Tatumella terrea</name>
    <dbReference type="NCBI Taxonomy" id="419007"/>
    <lineage>
        <taxon>Bacteria</taxon>
        <taxon>Pseudomonadati</taxon>
        <taxon>Pseudomonadota</taxon>
        <taxon>Gammaproteobacteria</taxon>
        <taxon>Enterobacterales</taxon>
        <taxon>Erwiniaceae</taxon>
        <taxon>Tatumella</taxon>
    </lineage>
</organism>
<evidence type="ECO:0000313" key="2">
    <source>
        <dbReference type="Proteomes" id="UP001596230"/>
    </source>
</evidence>
<dbReference type="Pfam" id="PF06092">
    <property type="entry name" value="DUF943"/>
    <property type="match status" value="1"/>
</dbReference>
<keyword evidence="2" id="KW-1185">Reference proteome</keyword>